<name>A0A4R3PRD1_RHISU</name>
<dbReference type="InterPro" id="IPR036388">
    <property type="entry name" value="WH-like_DNA-bd_sf"/>
</dbReference>
<dbReference type="RefSeq" id="WP_132568614.1">
    <property type="nucleotide sequence ID" value="NZ_SMBH01000032.1"/>
</dbReference>
<protein>
    <submittedName>
        <fullName evidence="1">DNA-binding SARP family transcriptional activator</fullName>
    </submittedName>
</protein>
<keyword evidence="1" id="KW-0238">DNA-binding</keyword>
<evidence type="ECO:0000313" key="2">
    <source>
        <dbReference type="Proteomes" id="UP000294576"/>
    </source>
</evidence>
<dbReference type="PANTHER" id="PTHR35807">
    <property type="entry name" value="TRANSCRIPTIONAL REGULATOR REDD-RELATED"/>
    <property type="match status" value="1"/>
</dbReference>
<comment type="caution">
    <text evidence="1">The sequence shown here is derived from an EMBL/GenBank/DDBJ whole genome shotgun (WGS) entry which is preliminary data.</text>
</comment>
<dbReference type="InterPro" id="IPR051677">
    <property type="entry name" value="AfsR-DnrI-RedD_regulator"/>
</dbReference>
<dbReference type="Gene3D" id="1.25.40.10">
    <property type="entry name" value="Tetratricopeptide repeat domain"/>
    <property type="match status" value="2"/>
</dbReference>
<accession>A0A4R3PRD1</accession>
<dbReference type="GO" id="GO:0003677">
    <property type="term" value="F:DNA binding"/>
    <property type="evidence" value="ECO:0007669"/>
    <property type="project" value="UniProtKB-KW"/>
</dbReference>
<dbReference type="SUPFAM" id="SSF48452">
    <property type="entry name" value="TPR-like"/>
    <property type="match status" value="2"/>
</dbReference>
<dbReference type="InterPro" id="IPR011990">
    <property type="entry name" value="TPR-like_helical_dom_sf"/>
</dbReference>
<reference evidence="1 2" key="1">
    <citation type="submission" date="2019-03" db="EMBL/GenBank/DDBJ databases">
        <title>Genomic Encyclopedia of Type Strains, Phase IV (KMG-V): Genome sequencing to study the core and pangenomes of soil and plant-associated prokaryotes.</title>
        <authorList>
            <person name="Whitman W."/>
        </authorList>
    </citation>
    <scope>NUCLEOTIDE SEQUENCE [LARGE SCALE GENOMIC DNA]</scope>
    <source>
        <strain evidence="1 2">Hc14</strain>
    </source>
</reference>
<dbReference type="AlphaFoldDB" id="A0A4R3PRD1"/>
<proteinExistence type="predicted"/>
<dbReference type="Gene3D" id="1.10.10.10">
    <property type="entry name" value="Winged helix-like DNA-binding domain superfamily/Winged helix DNA-binding domain"/>
    <property type="match status" value="1"/>
</dbReference>
<evidence type="ECO:0000313" key="1">
    <source>
        <dbReference type="EMBL" id="TCU06277.1"/>
    </source>
</evidence>
<organism evidence="1 2">
    <name type="scientific">Rhizobium sullae</name>
    <name type="common">Rhizobium hedysari</name>
    <dbReference type="NCBI Taxonomy" id="50338"/>
    <lineage>
        <taxon>Bacteria</taxon>
        <taxon>Pseudomonadati</taxon>
        <taxon>Pseudomonadota</taxon>
        <taxon>Alphaproteobacteria</taxon>
        <taxon>Hyphomicrobiales</taxon>
        <taxon>Rhizobiaceae</taxon>
        <taxon>Rhizobium/Agrobacterium group</taxon>
        <taxon>Rhizobium</taxon>
    </lineage>
</organism>
<sequence>MRIRLLGKPTVTSFDGTLCPVRGHQAWAVLARVLLADRPLSRRQLSAELFPDTADPLGALRWCLAALRRALGPDAMTGDPLRANLPENSRVDVLSLDDPDFDPIEADELLEGHEPEACGPEFSTWLLVERTRIAARMDERLRRETLSSLSTMDIERALVLARHAVQRDPFDEGRHVLLIKALVLSGNPNAARLHVENVEADFLRELGEMPTAALRSAARASVSDMPPGTGPARVAETLIEAGKAALAAGAADAGIDCLRRAAAAAEQTGDPGPLARCFVELGAALIHSVRGYDDEGIVYLRQAEEAAMLAQTRPVACRAVLEQSYADALAGRRPDARRLSLRALELSDYDPECLAAAHCFSGFNLADWGRYREASDEYDRCLEIARSRGLKRRQTWALGLGAWGHLRAGDLDRAEVWAQDAILQCEDQRWLSFRPWPETVLSEIELRTETSSPSRVRSKLENTLALSCQLSDPCWEAAACRVIALSHEGEGQLEQALAWLGRALRVVTRVSDPYAALWTRIMLDQARISLSADPAATETLTRTLIGLAARTHANNELSEALTLLGDVQAK</sequence>
<gene>
    <name evidence="1" type="ORF">EV132_13210</name>
</gene>
<dbReference type="Proteomes" id="UP000294576">
    <property type="component" value="Unassembled WGS sequence"/>
</dbReference>
<dbReference type="EMBL" id="SMBH01000032">
    <property type="protein sequence ID" value="TCU06277.1"/>
    <property type="molecule type" value="Genomic_DNA"/>
</dbReference>